<dbReference type="EMBL" id="JBAHYK010000898">
    <property type="protein sequence ID" value="KAL0570636.1"/>
    <property type="molecule type" value="Genomic_DNA"/>
</dbReference>
<accession>A0ABR3F694</accession>
<dbReference type="Proteomes" id="UP001465976">
    <property type="component" value="Unassembled WGS sequence"/>
</dbReference>
<sequence>MGLPDAQVLDSVCTLVTCAQCFARYLSHRMHELGQKLLEGDLTPEQEAEMRGTPVVDCPNCRNRLKVESLGLSRALCELWRALVRGYDPEEEKRGEEALAQAKAAYFLMWRDCHEWEARRIQDAGEESTGG</sequence>
<organism evidence="1 2">
    <name type="scientific">Marasmius crinis-equi</name>
    <dbReference type="NCBI Taxonomy" id="585013"/>
    <lineage>
        <taxon>Eukaryota</taxon>
        <taxon>Fungi</taxon>
        <taxon>Dikarya</taxon>
        <taxon>Basidiomycota</taxon>
        <taxon>Agaricomycotina</taxon>
        <taxon>Agaricomycetes</taxon>
        <taxon>Agaricomycetidae</taxon>
        <taxon>Agaricales</taxon>
        <taxon>Marasmiineae</taxon>
        <taxon>Marasmiaceae</taxon>
        <taxon>Marasmius</taxon>
    </lineage>
</organism>
<evidence type="ECO:0000313" key="2">
    <source>
        <dbReference type="Proteomes" id="UP001465976"/>
    </source>
</evidence>
<keyword evidence="2" id="KW-1185">Reference proteome</keyword>
<proteinExistence type="predicted"/>
<gene>
    <name evidence="1" type="ORF">V5O48_011334</name>
</gene>
<protein>
    <submittedName>
        <fullName evidence="1">Uncharacterized protein</fullName>
    </submittedName>
</protein>
<reference evidence="1 2" key="1">
    <citation type="submission" date="2024-02" db="EMBL/GenBank/DDBJ databases">
        <title>A draft genome for the cacao thread blight pathogen Marasmius crinis-equi.</title>
        <authorList>
            <person name="Cohen S.P."/>
            <person name="Baruah I.K."/>
            <person name="Amoako-Attah I."/>
            <person name="Bukari Y."/>
            <person name="Meinhardt L.W."/>
            <person name="Bailey B.A."/>
        </authorList>
    </citation>
    <scope>NUCLEOTIDE SEQUENCE [LARGE SCALE GENOMIC DNA]</scope>
    <source>
        <strain evidence="1 2">GH-76</strain>
    </source>
</reference>
<name>A0ABR3F694_9AGAR</name>
<comment type="caution">
    <text evidence="1">The sequence shown here is derived from an EMBL/GenBank/DDBJ whole genome shotgun (WGS) entry which is preliminary data.</text>
</comment>
<evidence type="ECO:0000313" key="1">
    <source>
        <dbReference type="EMBL" id="KAL0570636.1"/>
    </source>
</evidence>